<reference evidence="2" key="1">
    <citation type="journal article" date="2020" name="Stud. Mycol.">
        <title>101 Dothideomycetes genomes: a test case for predicting lifestyles and emergence of pathogens.</title>
        <authorList>
            <person name="Haridas S."/>
            <person name="Albert R."/>
            <person name="Binder M."/>
            <person name="Bloem J."/>
            <person name="Labutti K."/>
            <person name="Salamov A."/>
            <person name="Andreopoulos B."/>
            <person name="Baker S."/>
            <person name="Barry K."/>
            <person name="Bills G."/>
            <person name="Bluhm B."/>
            <person name="Cannon C."/>
            <person name="Castanera R."/>
            <person name="Culley D."/>
            <person name="Daum C."/>
            <person name="Ezra D."/>
            <person name="Gonzalez J."/>
            <person name="Henrissat B."/>
            <person name="Kuo A."/>
            <person name="Liang C."/>
            <person name="Lipzen A."/>
            <person name="Lutzoni F."/>
            <person name="Magnuson J."/>
            <person name="Mondo S."/>
            <person name="Nolan M."/>
            <person name="Ohm R."/>
            <person name="Pangilinan J."/>
            <person name="Park H.-J."/>
            <person name="Ramirez L."/>
            <person name="Alfaro M."/>
            <person name="Sun H."/>
            <person name="Tritt A."/>
            <person name="Yoshinaga Y."/>
            <person name="Zwiers L.-H."/>
            <person name="Turgeon B."/>
            <person name="Goodwin S."/>
            <person name="Spatafora J."/>
            <person name="Crous P."/>
            <person name="Grigoriev I."/>
        </authorList>
    </citation>
    <scope>NUCLEOTIDE SEQUENCE</scope>
    <source>
        <strain evidence="2">CBS 113818</strain>
    </source>
</reference>
<evidence type="ECO:0000313" key="2">
    <source>
        <dbReference type="EMBL" id="KAF2818796.1"/>
    </source>
</evidence>
<evidence type="ECO:0008006" key="4">
    <source>
        <dbReference type="Google" id="ProtNLM"/>
    </source>
</evidence>
<proteinExistence type="predicted"/>
<organism evidence="2 3">
    <name type="scientific">Ophiobolus disseminans</name>
    <dbReference type="NCBI Taxonomy" id="1469910"/>
    <lineage>
        <taxon>Eukaryota</taxon>
        <taxon>Fungi</taxon>
        <taxon>Dikarya</taxon>
        <taxon>Ascomycota</taxon>
        <taxon>Pezizomycotina</taxon>
        <taxon>Dothideomycetes</taxon>
        <taxon>Pleosporomycetidae</taxon>
        <taxon>Pleosporales</taxon>
        <taxon>Pleosporineae</taxon>
        <taxon>Phaeosphaeriaceae</taxon>
        <taxon>Ophiobolus</taxon>
    </lineage>
</organism>
<name>A0A6A6ZCT2_9PLEO</name>
<evidence type="ECO:0000313" key="3">
    <source>
        <dbReference type="Proteomes" id="UP000799424"/>
    </source>
</evidence>
<sequence length="267" mass="30520">MFRWYRDATVCVVWMPDCLGDQKSWSVDCSYEEEIRASFKRSRWFTRGWTLQELLAPQTIKFYGRNETYLGDRTALMRCIQEVTGITSEVLQGAPLSEVSIDERLSWMKGRNTEREEDQAYSLMGLFDIHMPLLYGEGGHRALNRLRKEIDGSYQGEKEAENRLWKDPWNRLGKMAENKAPPGVSEYPKSLVNAAMPGVPSARKRDREDSPERNPAKGAKAVPEKQVNTLQVLDAAIFPVFQNDAEDIPPSVWAAESQKKDPFGIQL</sequence>
<feature type="compositionally biased region" description="Basic and acidic residues" evidence="1">
    <location>
        <begin position="203"/>
        <end position="215"/>
    </location>
</feature>
<gene>
    <name evidence="2" type="ORF">CC86DRAFT_154072</name>
</gene>
<dbReference type="Proteomes" id="UP000799424">
    <property type="component" value="Unassembled WGS sequence"/>
</dbReference>
<dbReference type="EMBL" id="MU006249">
    <property type="protein sequence ID" value="KAF2818796.1"/>
    <property type="molecule type" value="Genomic_DNA"/>
</dbReference>
<protein>
    <recommendedName>
        <fullName evidence="4">Heterokaryon incompatibility domain-containing protein</fullName>
    </recommendedName>
</protein>
<dbReference type="OrthoDB" id="20872at2759"/>
<dbReference type="PANTHER" id="PTHR10622:SF13">
    <property type="entry name" value="NACHT DOMAIN-CONTAINING PROTEIN"/>
    <property type="match status" value="1"/>
</dbReference>
<accession>A0A6A6ZCT2</accession>
<dbReference type="AlphaFoldDB" id="A0A6A6ZCT2"/>
<keyword evidence="3" id="KW-1185">Reference proteome</keyword>
<dbReference type="PANTHER" id="PTHR10622">
    <property type="entry name" value="HET DOMAIN-CONTAINING PROTEIN"/>
    <property type="match status" value="1"/>
</dbReference>
<evidence type="ECO:0000256" key="1">
    <source>
        <dbReference type="SAM" id="MobiDB-lite"/>
    </source>
</evidence>
<feature type="region of interest" description="Disordered" evidence="1">
    <location>
        <begin position="195"/>
        <end position="225"/>
    </location>
</feature>